<protein>
    <submittedName>
        <fullName evidence="1">Uncharacterized protein</fullName>
    </submittedName>
</protein>
<comment type="caution">
    <text evidence="1">The sequence shown here is derived from an EMBL/GenBank/DDBJ whole genome shotgun (WGS) entry which is preliminary data.</text>
</comment>
<dbReference type="AlphaFoldDB" id="A0A5J4YLJ4"/>
<sequence>MTAEMAAFMEKGYAKLALQAMYRKREELAEKGQKVFGLVLGLLSADSKAALRAMPGYAELDKERRDAKGLLNLVVETHLTRGSHSTLVNLQYSMEQYEELRALTDESVIKFRGRFDAALTTMRVVGETTGDQ</sequence>
<dbReference type="EMBL" id="VRMN01000014">
    <property type="protein sequence ID" value="KAA8491317.1"/>
    <property type="molecule type" value="Genomic_DNA"/>
</dbReference>
<organism evidence="1 2">
    <name type="scientific">Porphyridium purpureum</name>
    <name type="common">Red alga</name>
    <name type="synonym">Porphyridium cruentum</name>
    <dbReference type="NCBI Taxonomy" id="35688"/>
    <lineage>
        <taxon>Eukaryota</taxon>
        <taxon>Rhodophyta</taxon>
        <taxon>Bangiophyceae</taxon>
        <taxon>Porphyridiales</taxon>
        <taxon>Porphyridiaceae</taxon>
        <taxon>Porphyridium</taxon>
    </lineage>
</organism>
<proteinExistence type="predicted"/>
<name>A0A5J4YLJ4_PORPP</name>
<evidence type="ECO:0000313" key="1">
    <source>
        <dbReference type="EMBL" id="KAA8491317.1"/>
    </source>
</evidence>
<accession>A0A5J4YLJ4</accession>
<dbReference type="Proteomes" id="UP000324585">
    <property type="component" value="Unassembled WGS sequence"/>
</dbReference>
<gene>
    <name evidence="1" type="ORF">FVE85_7738</name>
</gene>
<keyword evidence="2" id="KW-1185">Reference proteome</keyword>
<reference evidence="2" key="1">
    <citation type="journal article" date="2019" name="Nat. Commun.">
        <title>Expansion of phycobilisome linker gene families in mesophilic red algae.</title>
        <authorList>
            <person name="Lee J."/>
            <person name="Kim D."/>
            <person name="Bhattacharya D."/>
            <person name="Yoon H.S."/>
        </authorList>
    </citation>
    <scope>NUCLEOTIDE SEQUENCE [LARGE SCALE GENOMIC DNA]</scope>
    <source>
        <strain evidence="2">CCMP 1328</strain>
    </source>
</reference>
<evidence type="ECO:0000313" key="2">
    <source>
        <dbReference type="Proteomes" id="UP000324585"/>
    </source>
</evidence>